<sequence length="304" mass="34870">MISNIPTHEDFYKTGKELLVFSWDIVAKLLLNLDDAEYFGVDPEEVSEEYWSLASRQINTALAITQQGIEFLLKGRICEISPYLLISDTPSKWPSPYDYESIEFSKFRTLDAQDLIRVLDTFSDQKLDVSFVQKFNDLREKRNVIMHSLSTSLDVQFSEVIESLLYMHSTLFPSESWAKIRKEGLSNHPNSELGSSDFISNEICRELSIIIDLLTPAQAKKYFKIDKGRRAYFCPECHYEANHDVDFEFKLARLTSRDVSCSSLYCPVCDSVYEVSRNDCSEDKEVCPGNVISDTYSICLTCGH</sequence>
<keyword evidence="2" id="KW-1185">Reference proteome</keyword>
<dbReference type="Proteomes" id="UP000092627">
    <property type="component" value="Unassembled WGS sequence"/>
</dbReference>
<dbReference type="EMBL" id="FLOC01000012">
    <property type="protein sequence ID" value="SBS32258.1"/>
    <property type="molecule type" value="Genomic_DNA"/>
</dbReference>
<dbReference type="AlphaFoldDB" id="A0A1A8TJ64"/>
<evidence type="ECO:0000313" key="2">
    <source>
        <dbReference type="Proteomes" id="UP000092627"/>
    </source>
</evidence>
<dbReference type="OrthoDB" id="1234180at2"/>
<name>A0A1A8TJ64_9GAMM</name>
<organism evidence="1 2">
    <name type="scientific">Marinomonas aquimarina</name>
    <dbReference type="NCBI Taxonomy" id="295068"/>
    <lineage>
        <taxon>Bacteria</taxon>
        <taxon>Pseudomonadati</taxon>
        <taxon>Pseudomonadota</taxon>
        <taxon>Gammaproteobacteria</taxon>
        <taxon>Oceanospirillales</taxon>
        <taxon>Oceanospirillaceae</taxon>
        <taxon>Marinomonas</taxon>
    </lineage>
</organism>
<proteinExistence type="predicted"/>
<dbReference type="RefSeq" id="WP_067210059.1">
    <property type="nucleotide sequence ID" value="NZ_FLOC01000012.1"/>
</dbReference>
<gene>
    <name evidence="1" type="ORF">MAQ5080_02209</name>
</gene>
<evidence type="ECO:0000313" key="1">
    <source>
        <dbReference type="EMBL" id="SBS32258.1"/>
    </source>
</evidence>
<protein>
    <submittedName>
        <fullName evidence="1">Uncharacterized protein</fullName>
    </submittedName>
</protein>
<reference evidence="1 2" key="1">
    <citation type="submission" date="2016-06" db="EMBL/GenBank/DDBJ databases">
        <authorList>
            <person name="Kjaerup R.B."/>
            <person name="Dalgaard T.S."/>
            <person name="Juul-Madsen H.R."/>
        </authorList>
    </citation>
    <scope>NUCLEOTIDE SEQUENCE [LARGE SCALE GENOMIC DNA]</scope>
    <source>
        <strain evidence="1 2">CECT 5080</strain>
    </source>
</reference>
<accession>A0A1A8TJ64</accession>